<dbReference type="AlphaFoldDB" id="A0AAV9WCX4"/>
<evidence type="ECO:0000313" key="3">
    <source>
        <dbReference type="Proteomes" id="UP001370758"/>
    </source>
</evidence>
<dbReference type="Proteomes" id="UP001370758">
    <property type="component" value="Unassembled WGS sequence"/>
</dbReference>
<feature type="compositionally biased region" description="Basic and acidic residues" evidence="1">
    <location>
        <begin position="61"/>
        <end position="73"/>
    </location>
</feature>
<feature type="compositionally biased region" description="Acidic residues" evidence="1">
    <location>
        <begin position="10"/>
        <end position="31"/>
    </location>
</feature>
<evidence type="ECO:0000256" key="1">
    <source>
        <dbReference type="SAM" id="MobiDB-lite"/>
    </source>
</evidence>
<evidence type="ECO:0000313" key="2">
    <source>
        <dbReference type="EMBL" id="KAK6506715.1"/>
    </source>
</evidence>
<accession>A0AAV9WCX4</accession>
<reference evidence="2 3" key="1">
    <citation type="submission" date="2023-08" db="EMBL/GenBank/DDBJ databases">
        <authorList>
            <person name="Palmer J.M."/>
        </authorList>
    </citation>
    <scope>NUCLEOTIDE SEQUENCE [LARGE SCALE GENOMIC DNA]</scope>
    <source>
        <strain evidence="2 3">TWF481</strain>
    </source>
</reference>
<comment type="caution">
    <text evidence="2">The sequence shown here is derived from an EMBL/GenBank/DDBJ whole genome shotgun (WGS) entry which is preliminary data.</text>
</comment>
<feature type="region of interest" description="Disordered" evidence="1">
    <location>
        <begin position="1"/>
        <end position="73"/>
    </location>
</feature>
<dbReference type="EMBL" id="JAVHJL010000003">
    <property type="protein sequence ID" value="KAK6506715.1"/>
    <property type="molecule type" value="Genomic_DNA"/>
</dbReference>
<proteinExistence type="predicted"/>
<protein>
    <submittedName>
        <fullName evidence="2">Uncharacterized protein</fullName>
    </submittedName>
</protein>
<gene>
    <name evidence="2" type="ORF">TWF481_005174</name>
</gene>
<sequence length="73" mass="7396">MPTTVTAAGDTDDDTDGDEEGDVDGDGDEAGDGNSSDDGSDGIEPLTPTRPSPTTAMAIDPMKKLDEDKGATH</sequence>
<organism evidence="2 3">
    <name type="scientific">Arthrobotrys musiformis</name>
    <dbReference type="NCBI Taxonomy" id="47236"/>
    <lineage>
        <taxon>Eukaryota</taxon>
        <taxon>Fungi</taxon>
        <taxon>Dikarya</taxon>
        <taxon>Ascomycota</taxon>
        <taxon>Pezizomycotina</taxon>
        <taxon>Orbiliomycetes</taxon>
        <taxon>Orbiliales</taxon>
        <taxon>Orbiliaceae</taxon>
        <taxon>Arthrobotrys</taxon>
    </lineage>
</organism>
<keyword evidence="3" id="KW-1185">Reference proteome</keyword>
<name>A0AAV9WCX4_9PEZI</name>